<name>A0A9W6LR22_9HYPH</name>
<protein>
    <submittedName>
        <fullName evidence="1">Oxidoreductase</fullName>
    </submittedName>
</protein>
<dbReference type="EMBL" id="BSEC01000001">
    <property type="protein sequence ID" value="GLI92165.1"/>
    <property type="molecule type" value="Genomic_DNA"/>
</dbReference>
<organism evidence="1 2">
    <name type="scientific">Methylocystis echinoides</name>
    <dbReference type="NCBI Taxonomy" id="29468"/>
    <lineage>
        <taxon>Bacteria</taxon>
        <taxon>Pseudomonadati</taxon>
        <taxon>Pseudomonadota</taxon>
        <taxon>Alphaproteobacteria</taxon>
        <taxon>Hyphomicrobiales</taxon>
        <taxon>Methylocystaceae</taxon>
        <taxon>Methylocystis</taxon>
    </lineage>
</organism>
<dbReference type="RefSeq" id="WP_281801211.1">
    <property type="nucleotide sequence ID" value="NZ_BSEC01000001.1"/>
</dbReference>
<dbReference type="InterPro" id="IPR052184">
    <property type="entry name" value="SDR_enzymes"/>
</dbReference>
<dbReference type="Proteomes" id="UP001144323">
    <property type="component" value="Unassembled WGS sequence"/>
</dbReference>
<dbReference type="Gene3D" id="3.40.50.720">
    <property type="entry name" value="NAD(P)-binding Rossmann-like Domain"/>
    <property type="match status" value="1"/>
</dbReference>
<sequence length="229" mass="24523">MSHWLIAGASRGIGLELTRQLALRGEQVTASLRAGSRLEALEAALAPAGSRGRLLEFDTRDESAVRAAATQVTEPVDVLVANAGAYGPQRQSSLDMDFPGVLDLLDTNALGPLRVAQAFLPQLRQGQKPRIVFMSSVLGSMALEGTFNLGYRASKAALNKIAQCLADDLKPEGIPVVAMHPGWVRTDMGGPNATLGVEESVDGILRVIDGLTVADTRRYLDYRGQDIDW</sequence>
<dbReference type="SUPFAM" id="SSF51735">
    <property type="entry name" value="NAD(P)-binding Rossmann-fold domains"/>
    <property type="match status" value="1"/>
</dbReference>
<proteinExistence type="predicted"/>
<dbReference type="PANTHER" id="PTHR45458:SF1">
    <property type="entry name" value="SHORT CHAIN DEHYDROGENASE"/>
    <property type="match status" value="1"/>
</dbReference>
<dbReference type="InterPro" id="IPR036291">
    <property type="entry name" value="NAD(P)-bd_dom_sf"/>
</dbReference>
<gene>
    <name evidence="1" type="ORF">LMG27198_11570</name>
</gene>
<dbReference type="CDD" id="cd05325">
    <property type="entry name" value="carb_red_sniffer_like_SDR_c"/>
    <property type="match status" value="1"/>
</dbReference>
<evidence type="ECO:0000313" key="1">
    <source>
        <dbReference type="EMBL" id="GLI92165.1"/>
    </source>
</evidence>
<dbReference type="GO" id="GO:0016616">
    <property type="term" value="F:oxidoreductase activity, acting on the CH-OH group of donors, NAD or NADP as acceptor"/>
    <property type="evidence" value="ECO:0007669"/>
    <property type="project" value="TreeGrafter"/>
</dbReference>
<dbReference type="PANTHER" id="PTHR45458">
    <property type="entry name" value="SHORT-CHAIN DEHYDROGENASE/REDUCTASE SDR"/>
    <property type="match status" value="1"/>
</dbReference>
<comment type="caution">
    <text evidence="1">The sequence shown here is derived from an EMBL/GenBank/DDBJ whole genome shotgun (WGS) entry which is preliminary data.</text>
</comment>
<reference evidence="1" key="1">
    <citation type="journal article" date="2023" name="Int. J. Syst. Evol. Microbiol.">
        <title>Methylocystis iwaonis sp. nov., a type II methane-oxidizing bacterium from surface soil of a rice paddy field in Japan, and emended description of the genus Methylocystis (ex Whittenbury et al. 1970) Bowman et al. 1993.</title>
        <authorList>
            <person name="Kaise H."/>
            <person name="Sawadogo J.B."/>
            <person name="Alam M.S."/>
            <person name="Ueno C."/>
            <person name="Dianou D."/>
            <person name="Shinjo R."/>
            <person name="Asakawa S."/>
        </authorList>
    </citation>
    <scope>NUCLEOTIDE SEQUENCE</scope>
    <source>
        <strain evidence="1">LMG27198</strain>
    </source>
</reference>
<accession>A0A9W6LR22</accession>
<dbReference type="InterPro" id="IPR002347">
    <property type="entry name" value="SDR_fam"/>
</dbReference>
<evidence type="ECO:0000313" key="2">
    <source>
        <dbReference type="Proteomes" id="UP001144323"/>
    </source>
</evidence>
<dbReference type="Pfam" id="PF00106">
    <property type="entry name" value="adh_short"/>
    <property type="match status" value="1"/>
</dbReference>
<keyword evidence="2" id="KW-1185">Reference proteome</keyword>
<dbReference type="AlphaFoldDB" id="A0A9W6LR22"/>
<dbReference type="PRINTS" id="PR00081">
    <property type="entry name" value="GDHRDH"/>
</dbReference>